<dbReference type="SUPFAM" id="SSF103642">
    <property type="entry name" value="Sec-C motif"/>
    <property type="match status" value="1"/>
</dbReference>
<dbReference type="PANTHER" id="PTHR33747">
    <property type="entry name" value="UPF0225 PROTEIN SCO1677"/>
    <property type="match status" value="1"/>
</dbReference>
<comment type="caution">
    <text evidence="1">The sequence shown here is derived from an EMBL/GenBank/DDBJ whole genome shotgun (WGS) entry which is preliminary data.</text>
</comment>
<organism evidence="1 2">
    <name type="scientific">Bacteroides ovatus</name>
    <dbReference type="NCBI Taxonomy" id="28116"/>
    <lineage>
        <taxon>Bacteria</taxon>
        <taxon>Pseudomonadati</taxon>
        <taxon>Bacteroidota</taxon>
        <taxon>Bacteroidia</taxon>
        <taxon>Bacteroidales</taxon>
        <taxon>Bacteroidaceae</taxon>
        <taxon>Bacteroides</taxon>
    </lineage>
</organism>
<dbReference type="Gene3D" id="3.10.450.50">
    <property type="match status" value="1"/>
</dbReference>
<dbReference type="EMBL" id="VWFC01000005">
    <property type="protein sequence ID" value="KAB1328885.1"/>
    <property type="molecule type" value="Genomic_DNA"/>
</dbReference>
<dbReference type="RefSeq" id="WP_061447709.1">
    <property type="nucleotide sequence ID" value="NZ_CP113514.1"/>
</dbReference>
<dbReference type="Proteomes" id="UP000375690">
    <property type="component" value="Unassembled WGS sequence"/>
</dbReference>
<gene>
    <name evidence="1" type="ORF">F3B53_06175</name>
</gene>
<dbReference type="Pfam" id="PF02810">
    <property type="entry name" value="SEC-C"/>
    <property type="match status" value="1"/>
</dbReference>
<accession>A0A139LHB6</accession>
<name>A0A139LHB6_BACOV</name>
<sequence length="409" mass="47164">MLKCQSELFQPSLKLVDGLKMNTKEELKRMAKILLLPVPTKLHKDEYVTYFAEAVLTCPEMWLSRLTHYELALLDKLVKAGSGSYVECTNSFLVTTLETLSFIATDCSHMDESKVRYMICDELREAVAPYLNKLLTSQKQSVRFMIEQYACGIVNLYGFLSYSDLLYILVGYLQHSVTKEEIADSLANSALIQRLTFEVEDGYNTNLYIESPFLDDFESLEEQLYLRRDIPDRKKFSKEEAFSAGMMPLSIIPNPCWDELKEYMMKKLRYTEEKADSSLAYLWFTAQTEENSMSIITSMISHKLSSMQELQEAIELFMDYVNHCPRWFLKGYSSEEAFVLFQKDKFRKNPPRIVAGPNMKAAGMDITPEMQERIDNLFRGMPSEHTVGRNDPCPCGSGKKYKKCCGRNN</sequence>
<dbReference type="AlphaFoldDB" id="A0A139LHB6"/>
<reference evidence="1 2" key="1">
    <citation type="journal article" date="2019" name="Nat. Med.">
        <title>A library of human gut bacterial isolates paired with longitudinal multiomics data enables mechanistic microbiome research.</title>
        <authorList>
            <person name="Poyet M."/>
            <person name="Groussin M."/>
            <person name="Gibbons S.M."/>
            <person name="Avila-Pacheco J."/>
            <person name="Jiang X."/>
            <person name="Kearney S.M."/>
            <person name="Perrotta A.R."/>
            <person name="Berdy B."/>
            <person name="Zhao S."/>
            <person name="Lieberman T.D."/>
            <person name="Swanson P.K."/>
            <person name="Smith M."/>
            <person name="Roesemann S."/>
            <person name="Alexander J.E."/>
            <person name="Rich S.A."/>
            <person name="Livny J."/>
            <person name="Vlamakis H."/>
            <person name="Clish C."/>
            <person name="Bullock K."/>
            <person name="Deik A."/>
            <person name="Scott J."/>
            <person name="Pierce K.A."/>
            <person name="Xavier R.J."/>
            <person name="Alm E.J."/>
        </authorList>
    </citation>
    <scope>NUCLEOTIDE SEQUENCE [LARGE SCALE GENOMIC DNA]</scope>
    <source>
        <strain evidence="1 2">BIOML-A2</strain>
    </source>
</reference>
<dbReference type="InterPro" id="IPR004027">
    <property type="entry name" value="SEC_C_motif"/>
</dbReference>
<dbReference type="PANTHER" id="PTHR33747:SF1">
    <property type="entry name" value="ADENYLATE CYCLASE-ASSOCIATED CAP C-TERMINAL DOMAIN-CONTAINING PROTEIN"/>
    <property type="match status" value="1"/>
</dbReference>
<evidence type="ECO:0000313" key="2">
    <source>
        <dbReference type="Proteomes" id="UP000375690"/>
    </source>
</evidence>
<protein>
    <submittedName>
        <fullName evidence="1">Uncharacterized protein</fullName>
    </submittedName>
</protein>
<evidence type="ECO:0000313" key="1">
    <source>
        <dbReference type="EMBL" id="KAB1328885.1"/>
    </source>
</evidence>
<proteinExistence type="predicted"/>